<keyword evidence="3" id="KW-0560">Oxidoreductase</keyword>
<dbReference type="AlphaFoldDB" id="A0A5C8NNX9"/>
<proteinExistence type="predicted"/>
<evidence type="ECO:0000313" key="5">
    <source>
        <dbReference type="EMBL" id="TXL62918.1"/>
    </source>
</evidence>
<name>A0A5C8NNX9_9ACTN</name>
<accession>A0A5C8NNX9</accession>
<dbReference type="Proteomes" id="UP000321571">
    <property type="component" value="Unassembled WGS sequence"/>
</dbReference>
<evidence type="ECO:0000256" key="3">
    <source>
        <dbReference type="ARBA" id="ARBA00023002"/>
    </source>
</evidence>
<dbReference type="PANTHER" id="PTHR38011">
    <property type="entry name" value="DIHYDROFOLATE REDUCTASE FAMILY PROTEIN (AFU_ORTHOLOGUE AFUA_8G06820)"/>
    <property type="match status" value="1"/>
</dbReference>
<dbReference type="InterPro" id="IPR002734">
    <property type="entry name" value="RibDG_C"/>
</dbReference>
<evidence type="ECO:0000313" key="6">
    <source>
        <dbReference type="Proteomes" id="UP000321571"/>
    </source>
</evidence>
<gene>
    <name evidence="5" type="ORF">FHP06_01360</name>
</gene>
<dbReference type="InterPro" id="IPR050765">
    <property type="entry name" value="Riboflavin_Biosynth_HTPR"/>
</dbReference>
<dbReference type="SUPFAM" id="SSF53597">
    <property type="entry name" value="Dihydrofolate reductase-like"/>
    <property type="match status" value="1"/>
</dbReference>
<comment type="pathway">
    <text evidence="1">Cofactor biosynthesis; riboflavin biosynthesis.</text>
</comment>
<dbReference type="RefSeq" id="WP_147683060.1">
    <property type="nucleotide sequence ID" value="NZ_VDUX01000001.1"/>
</dbReference>
<feature type="domain" description="Bacterial bifunctional deaminase-reductase C-terminal" evidence="4">
    <location>
        <begin position="14"/>
        <end position="199"/>
    </location>
</feature>
<evidence type="ECO:0000256" key="1">
    <source>
        <dbReference type="ARBA" id="ARBA00005104"/>
    </source>
</evidence>
<keyword evidence="2" id="KW-0521">NADP</keyword>
<dbReference type="PANTHER" id="PTHR38011:SF7">
    <property type="entry name" value="2,5-DIAMINO-6-RIBOSYLAMINO-4(3H)-PYRIMIDINONE 5'-PHOSPHATE REDUCTASE"/>
    <property type="match status" value="1"/>
</dbReference>
<dbReference type="EMBL" id="VDUX01000001">
    <property type="protein sequence ID" value="TXL62918.1"/>
    <property type="molecule type" value="Genomic_DNA"/>
</dbReference>
<comment type="caution">
    <text evidence="5">The sequence shown here is derived from an EMBL/GenBank/DDBJ whole genome shotgun (WGS) entry which is preliminary data.</text>
</comment>
<dbReference type="Gene3D" id="3.40.430.10">
    <property type="entry name" value="Dihydrofolate Reductase, subunit A"/>
    <property type="match status" value="1"/>
</dbReference>
<keyword evidence="6" id="KW-1185">Reference proteome</keyword>
<organism evidence="5 6">
    <name type="scientific">Aeromicrobium terrae</name>
    <dbReference type="NCBI Taxonomy" id="2498846"/>
    <lineage>
        <taxon>Bacteria</taxon>
        <taxon>Bacillati</taxon>
        <taxon>Actinomycetota</taxon>
        <taxon>Actinomycetes</taxon>
        <taxon>Propionibacteriales</taxon>
        <taxon>Nocardioidaceae</taxon>
        <taxon>Aeromicrobium</taxon>
    </lineage>
</organism>
<evidence type="ECO:0000259" key="4">
    <source>
        <dbReference type="Pfam" id="PF01872"/>
    </source>
</evidence>
<dbReference type="OrthoDB" id="5243299at2"/>
<dbReference type="GO" id="GO:0009231">
    <property type="term" value="P:riboflavin biosynthetic process"/>
    <property type="evidence" value="ECO:0007669"/>
    <property type="project" value="InterPro"/>
</dbReference>
<reference evidence="5 6" key="1">
    <citation type="submission" date="2019-06" db="EMBL/GenBank/DDBJ databases">
        <title>Aeromicrobium sp. nov., isolated from a maize field.</title>
        <authorList>
            <person name="Lin S.-Y."/>
            <person name="Tsai C.-F."/>
            <person name="Young C.-C."/>
        </authorList>
    </citation>
    <scope>NUCLEOTIDE SEQUENCE [LARGE SCALE GENOMIC DNA]</scope>
    <source>
        <strain evidence="5 6">CC-CFT486</strain>
    </source>
</reference>
<dbReference type="Pfam" id="PF01872">
    <property type="entry name" value="RibD_C"/>
    <property type="match status" value="1"/>
</dbReference>
<sequence>MDEALYAYPEADRPWVRTNFVCTVDGAAYDVTGVTGTLGGDIDSEVFQLLRRLADVIVVGAGTARIERYGPADVPIAVVSLSLEVPDRLRAPGQVVVTTEDADADGQAVLREAGVEVIAHGEVEIDWDAVLADFDARGWRKILCEGGPTLHGELLRRDLVDEVCLTVAPVVASGDAPRISHSRHAVHHGMTLGHAEAVGDVLLTRWVRDRS</sequence>
<dbReference type="GO" id="GO:0008703">
    <property type="term" value="F:5-amino-6-(5-phosphoribosylamino)uracil reductase activity"/>
    <property type="evidence" value="ECO:0007669"/>
    <property type="project" value="InterPro"/>
</dbReference>
<evidence type="ECO:0000256" key="2">
    <source>
        <dbReference type="ARBA" id="ARBA00022857"/>
    </source>
</evidence>
<protein>
    <submittedName>
        <fullName evidence="5">Pyrimidine reductase family protein</fullName>
    </submittedName>
</protein>
<dbReference type="InterPro" id="IPR024072">
    <property type="entry name" value="DHFR-like_dom_sf"/>
</dbReference>